<dbReference type="RefSeq" id="WP_109604577.1">
    <property type="nucleotide sequence ID" value="NZ_QGGI01000006.1"/>
</dbReference>
<proteinExistence type="predicted"/>
<dbReference type="Pfam" id="PF09700">
    <property type="entry name" value="Cas_Cmr3"/>
    <property type="match status" value="1"/>
</dbReference>
<evidence type="ECO:0000313" key="1">
    <source>
        <dbReference type="EMBL" id="PWJ95332.1"/>
    </source>
</evidence>
<sequence>MSTKILRIKPQDTLFFGSGKVLNKGENSWSGTKLVPYPSVFYGAICTLMLSKSQNRKIEYIDNKNQDSDPRKFLEIKAIYLYDENDKEILIPAPLDLYLDKLNKIHYANIKKSKFKTSVDESLKKLFFKPENIETKKIENMFISVSDLNYSYAFYQDSIDIYSQNNINNSSYKVGIEVDRDTKTAKEKMLYRIDLNELKGNIWSYLVEYEIRNDWEENFDLNQGYLKLGGENKICKYFMEDKSNYIDLTEEVYSETNKSNYIKIVFISPSIFKNKEDIKKDIKAYTNSKPYLIGGYDMKEKKPKPMKNYIPEGSVYILKNKKFKNKTISEIEEIINSEYFEKEDQIIGYSRYKVIFLSKEELKEMED</sequence>
<dbReference type="Gene3D" id="2.60.40.4350">
    <property type="match status" value="1"/>
</dbReference>
<dbReference type="Proteomes" id="UP000245921">
    <property type="component" value="Unassembled WGS sequence"/>
</dbReference>
<keyword evidence="2" id="KW-1185">Reference proteome</keyword>
<dbReference type="Gene3D" id="3.30.70.2940">
    <property type="match status" value="1"/>
</dbReference>
<dbReference type="AlphaFoldDB" id="A0AA45HJ20"/>
<name>A0AA45HJ20_9BACT</name>
<organism evidence="1 2">
    <name type="scientific">Oceanotoga teriensis</name>
    <dbReference type="NCBI Taxonomy" id="515440"/>
    <lineage>
        <taxon>Bacteria</taxon>
        <taxon>Thermotogati</taxon>
        <taxon>Thermotogota</taxon>
        <taxon>Thermotogae</taxon>
        <taxon>Petrotogales</taxon>
        <taxon>Petrotogaceae</taxon>
        <taxon>Oceanotoga</taxon>
    </lineage>
</organism>
<protein>
    <submittedName>
        <fullName evidence="1">CRISPR-associated protein Cmr3</fullName>
    </submittedName>
</protein>
<gene>
    <name evidence="1" type="ORF">C7380_106140</name>
</gene>
<dbReference type="EMBL" id="QGGI01000006">
    <property type="protein sequence ID" value="PWJ95332.1"/>
    <property type="molecule type" value="Genomic_DNA"/>
</dbReference>
<comment type="caution">
    <text evidence="1">The sequence shown here is derived from an EMBL/GenBank/DDBJ whole genome shotgun (WGS) entry which is preliminary data.</text>
</comment>
<dbReference type="InterPro" id="IPR010165">
    <property type="entry name" value="CRISPR-Cmr3_IIIB"/>
</dbReference>
<reference evidence="1 2" key="1">
    <citation type="submission" date="2018-05" db="EMBL/GenBank/DDBJ databases">
        <title>Genomic Encyclopedia of Type Strains, Phase IV (KMG-IV): sequencing the most valuable type-strain genomes for metagenomic binning, comparative biology and taxonomic classification.</title>
        <authorList>
            <person name="Goeker M."/>
        </authorList>
    </citation>
    <scope>NUCLEOTIDE SEQUENCE [LARGE SCALE GENOMIC DNA]</scope>
    <source>
        <strain evidence="1 2">DSM 24906</strain>
    </source>
</reference>
<dbReference type="NCBIfam" id="TIGR01888">
    <property type="entry name" value="cas_cmr3"/>
    <property type="match status" value="1"/>
</dbReference>
<accession>A0AA45HJ20</accession>
<dbReference type="InterPro" id="IPR019117">
    <property type="entry name" value="CRISPR-assoc_protein_Cmr3"/>
</dbReference>
<evidence type="ECO:0000313" key="2">
    <source>
        <dbReference type="Proteomes" id="UP000245921"/>
    </source>
</evidence>